<evidence type="ECO:0000256" key="5">
    <source>
        <dbReference type="ARBA" id="ARBA00022741"/>
    </source>
</evidence>
<reference evidence="11" key="1">
    <citation type="submission" date="2016-10" db="EMBL/GenBank/DDBJ databases">
        <authorList>
            <person name="de Groot N.N."/>
        </authorList>
    </citation>
    <scope>NUCLEOTIDE SEQUENCE</scope>
</reference>
<dbReference type="SUPFAM" id="SSF55681">
    <property type="entry name" value="Class II aaRS and biotin synthetases"/>
    <property type="match status" value="1"/>
</dbReference>
<comment type="catalytic activity">
    <reaction evidence="9">
        <text>tRNA(Lys) + L-lysine + ATP = L-lysyl-tRNA(Lys) + AMP + diphosphate</text>
        <dbReference type="Rhea" id="RHEA:20792"/>
        <dbReference type="Rhea" id="RHEA-COMP:9696"/>
        <dbReference type="Rhea" id="RHEA-COMP:9697"/>
        <dbReference type="ChEBI" id="CHEBI:30616"/>
        <dbReference type="ChEBI" id="CHEBI:32551"/>
        <dbReference type="ChEBI" id="CHEBI:33019"/>
        <dbReference type="ChEBI" id="CHEBI:78442"/>
        <dbReference type="ChEBI" id="CHEBI:78529"/>
        <dbReference type="ChEBI" id="CHEBI:456215"/>
        <dbReference type="EC" id="6.1.1.6"/>
    </reaction>
</comment>
<dbReference type="Pfam" id="PF00152">
    <property type="entry name" value="tRNA-synt_2"/>
    <property type="match status" value="1"/>
</dbReference>
<evidence type="ECO:0000256" key="7">
    <source>
        <dbReference type="ARBA" id="ARBA00022917"/>
    </source>
</evidence>
<keyword evidence="5" id="KW-0547">Nucleotide-binding</keyword>
<dbReference type="Pfam" id="PF01336">
    <property type="entry name" value="tRNA_anti-codon"/>
    <property type="match status" value="1"/>
</dbReference>
<organism evidence="11">
    <name type="scientific">hydrothermal vent metagenome</name>
    <dbReference type="NCBI Taxonomy" id="652676"/>
    <lineage>
        <taxon>unclassified sequences</taxon>
        <taxon>metagenomes</taxon>
        <taxon>ecological metagenomes</taxon>
    </lineage>
</organism>
<evidence type="ECO:0000256" key="3">
    <source>
        <dbReference type="ARBA" id="ARBA00022598"/>
    </source>
</evidence>
<evidence type="ECO:0000313" key="11">
    <source>
        <dbReference type="EMBL" id="SFV53356.1"/>
    </source>
</evidence>
<dbReference type="GO" id="GO:0005524">
    <property type="term" value="F:ATP binding"/>
    <property type="evidence" value="ECO:0007669"/>
    <property type="project" value="UniProtKB-KW"/>
</dbReference>
<keyword evidence="6" id="KW-0067">ATP-binding</keyword>
<dbReference type="InterPro" id="IPR044136">
    <property type="entry name" value="Lys-tRNA-ligase_II_N"/>
</dbReference>
<dbReference type="NCBIfam" id="NF001756">
    <property type="entry name" value="PRK00484.1"/>
    <property type="match status" value="1"/>
</dbReference>
<dbReference type="InterPro" id="IPR002313">
    <property type="entry name" value="Lys-tRNA-ligase_II"/>
</dbReference>
<keyword evidence="4" id="KW-0479">Metal-binding</keyword>
<dbReference type="Gene3D" id="2.40.50.140">
    <property type="entry name" value="Nucleic acid-binding proteins"/>
    <property type="match status" value="1"/>
</dbReference>
<evidence type="ECO:0000256" key="2">
    <source>
        <dbReference type="ARBA" id="ARBA00013166"/>
    </source>
</evidence>
<sequence length="549" mass="63151">MIFENQYIQERIKKTETLREKGINPYPNQVKKGTPSKTFLNECAYVHNIDTDEMKKDETKSFRLTGRLKFIRIMGKAAFAKIEDEEGLVQIYFNRDDLPEGYYNDIVKKLFEVGDIIEVKGYPFVTGTGELTLHCLEVNLVAKAISPLPEKFHGIQDQEIKYRQRYLDMIMDAEVKNRFKLRSKIVSAIRRFFEDKGFLEVETPMMHPIPGGANAKPFITHHNALGVDRYLRIAPELYLKRLIVGGMDAVFEINRNFRNEGIDATHNPEFTSIEFYWAYKTYRELMEVTEELFDYLFDNLELERTLPYGDMEINFATPFAKVSWVDSIVNIGGVPREIVTDRDAGLAYLKERDLKVDENWTLGYVQAELFDEFVECKLINPTFITDYPVDISPLARRSDTNPEVTERFELFMAGKEIANGFSELNDPLDQYERFKGQVDAKEATGDDEAMHMDTDFVRALSYGMTPTAGEGIGIDRLVMMLTNQHTIRDVLLFPAMRPEAVQEVVKIDTTNVCKKCGHDIMEELKPAKKGKGYFCLDVAACKGRVSERT</sequence>
<dbReference type="SUPFAM" id="SSF50249">
    <property type="entry name" value="Nucleic acid-binding proteins"/>
    <property type="match status" value="1"/>
</dbReference>
<feature type="domain" description="Aminoacyl-transfer RNA synthetases class-II family profile" evidence="10">
    <location>
        <begin position="179"/>
        <end position="498"/>
    </location>
</feature>
<dbReference type="GO" id="GO:0004824">
    <property type="term" value="F:lysine-tRNA ligase activity"/>
    <property type="evidence" value="ECO:0007669"/>
    <property type="project" value="UniProtKB-EC"/>
</dbReference>
<dbReference type="AlphaFoldDB" id="A0A1W1BIM5"/>
<dbReference type="InterPro" id="IPR045864">
    <property type="entry name" value="aa-tRNA-synth_II/BPL/LPL"/>
</dbReference>
<proteinExistence type="inferred from homology"/>
<dbReference type="GO" id="GO:0006430">
    <property type="term" value="P:lysyl-tRNA aminoacylation"/>
    <property type="evidence" value="ECO:0007669"/>
    <property type="project" value="InterPro"/>
</dbReference>
<dbReference type="HAMAP" id="MF_00252">
    <property type="entry name" value="Lys_tRNA_synth_class2"/>
    <property type="match status" value="1"/>
</dbReference>
<dbReference type="PANTHER" id="PTHR42918:SF15">
    <property type="entry name" value="LYSINE--TRNA LIGASE, CHLOROPLASTIC_MITOCHONDRIAL"/>
    <property type="match status" value="1"/>
</dbReference>
<dbReference type="PRINTS" id="PR00982">
    <property type="entry name" value="TRNASYNTHLYS"/>
</dbReference>
<dbReference type="InterPro" id="IPR004365">
    <property type="entry name" value="NA-bd_OB_tRNA"/>
</dbReference>
<dbReference type="NCBIfam" id="TIGR00499">
    <property type="entry name" value="lysS_bact"/>
    <property type="match status" value="1"/>
</dbReference>
<evidence type="ECO:0000259" key="10">
    <source>
        <dbReference type="PROSITE" id="PS50862"/>
    </source>
</evidence>
<dbReference type="GO" id="GO:0046872">
    <property type="term" value="F:metal ion binding"/>
    <property type="evidence" value="ECO:0007669"/>
    <property type="project" value="UniProtKB-KW"/>
</dbReference>
<dbReference type="PROSITE" id="PS50862">
    <property type="entry name" value="AA_TRNA_LIGASE_II"/>
    <property type="match status" value="1"/>
</dbReference>
<evidence type="ECO:0000256" key="6">
    <source>
        <dbReference type="ARBA" id="ARBA00022840"/>
    </source>
</evidence>
<dbReference type="InterPro" id="IPR012340">
    <property type="entry name" value="NA-bd_OB-fold"/>
</dbReference>
<evidence type="ECO:0000256" key="8">
    <source>
        <dbReference type="ARBA" id="ARBA00023146"/>
    </source>
</evidence>
<keyword evidence="7" id="KW-0648">Protein biosynthesis</keyword>
<dbReference type="CDD" id="cd00775">
    <property type="entry name" value="LysRS_core"/>
    <property type="match status" value="1"/>
</dbReference>
<dbReference type="CDD" id="cd04322">
    <property type="entry name" value="LysRS_N"/>
    <property type="match status" value="1"/>
</dbReference>
<comment type="similarity">
    <text evidence="1">Belongs to the class-II aminoacyl-tRNA synthetase family.</text>
</comment>
<gene>
    <name evidence="11" type="ORF">MNB_SV-8-35</name>
</gene>
<evidence type="ECO:0000256" key="9">
    <source>
        <dbReference type="ARBA" id="ARBA00048573"/>
    </source>
</evidence>
<evidence type="ECO:0000256" key="4">
    <source>
        <dbReference type="ARBA" id="ARBA00022723"/>
    </source>
</evidence>
<dbReference type="InterPro" id="IPR004364">
    <property type="entry name" value="Aa-tRNA-synt_II"/>
</dbReference>
<keyword evidence="8 11" id="KW-0030">Aminoacyl-tRNA synthetase</keyword>
<dbReference type="InterPro" id="IPR006195">
    <property type="entry name" value="aa-tRNA-synth_II"/>
</dbReference>
<dbReference type="EMBL" id="FPHD01000021">
    <property type="protein sequence ID" value="SFV53356.1"/>
    <property type="molecule type" value="Genomic_DNA"/>
</dbReference>
<dbReference type="FunFam" id="2.40.50.140:FF:000024">
    <property type="entry name" value="Lysine--tRNA ligase"/>
    <property type="match status" value="1"/>
</dbReference>
<protein>
    <recommendedName>
        <fullName evidence="2">lysine--tRNA ligase</fullName>
        <ecNumber evidence="2">6.1.1.6</ecNumber>
    </recommendedName>
</protein>
<dbReference type="InterPro" id="IPR018149">
    <property type="entry name" value="Lys-tRNA-synth_II_C"/>
</dbReference>
<accession>A0A1W1BIM5</accession>
<dbReference type="GO" id="GO:0005829">
    <property type="term" value="C:cytosol"/>
    <property type="evidence" value="ECO:0007669"/>
    <property type="project" value="TreeGrafter"/>
</dbReference>
<dbReference type="PANTHER" id="PTHR42918">
    <property type="entry name" value="LYSYL-TRNA SYNTHETASE"/>
    <property type="match status" value="1"/>
</dbReference>
<keyword evidence="3 11" id="KW-0436">Ligase</keyword>
<dbReference type="EC" id="6.1.1.6" evidence="2"/>
<name>A0A1W1BIM5_9ZZZZ</name>
<evidence type="ECO:0000256" key="1">
    <source>
        <dbReference type="ARBA" id="ARBA00008226"/>
    </source>
</evidence>
<dbReference type="Gene3D" id="3.30.930.10">
    <property type="entry name" value="Bira Bifunctional Protein, Domain 2"/>
    <property type="match status" value="1"/>
</dbReference>
<dbReference type="GO" id="GO:0000049">
    <property type="term" value="F:tRNA binding"/>
    <property type="evidence" value="ECO:0007669"/>
    <property type="project" value="TreeGrafter"/>
</dbReference>